<evidence type="ECO:0000256" key="1">
    <source>
        <dbReference type="ARBA" id="ARBA00022801"/>
    </source>
</evidence>
<keyword evidence="1" id="KW-0378">Hydrolase</keyword>
<dbReference type="AlphaFoldDB" id="A0A8E2EM91"/>
<dbReference type="Gene3D" id="3.40.50.1000">
    <property type="entry name" value="HAD superfamily/HAD-like"/>
    <property type="match status" value="1"/>
</dbReference>
<accession>A0A8E2EM91</accession>
<dbReference type="Proteomes" id="UP000250266">
    <property type="component" value="Unassembled WGS sequence"/>
</dbReference>
<evidence type="ECO:0000313" key="3">
    <source>
        <dbReference type="Proteomes" id="UP000250266"/>
    </source>
</evidence>
<dbReference type="SUPFAM" id="SSF56784">
    <property type="entry name" value="HAD-like"/>
    <property type="match status" value="1"/>
</dbReference>
<dbReference type="GO" id="GO:0016787">
    <property type="term" value="F:hydrolase activity"/>
    <property type="evidence" value="ECO:0007669"/>
    <property type="project" value="UniProtKB-KW"/>
</dbReference>
<dbReference type="PANTHER" id="PTHR43316">
    <property type="entry name" value="HYDROLASE, HALOACID DELAHOGENASE-RELATED"/>
    <property type="match status" value="1"/>
</dbReference>
<dbReference type="InterPro" id="IPR051540">
    <property type="entry name" value="S-2-haloacid_dehalogenase"/>
</dbReference>
<evidence type="ECO:0000313" key="2">
    <source>
        <dbReference type="EMBL" id="OCK86396.1"/>
    </source>
</evidence>
<dbReference type="Pfam" id="PF00702">
    <property type="entry name" value="Hydrolase"/>
    <property type="match status" value="1"/>
</dbReference>
<organism evidence="2 3">
    <name type="scientific">Lepidopterella palustris CBS 459.81</name>
    <dbReference type="NCBI Taxonomy" id="1314670"/>
    <lineage>
        <taxon>Eukaryota</taxon>
        <taxon>Fungi</taxon>
        <taxon>Dikarya</taxon>
        <taxon>Ascomycota</taxon>
        <taxon>Pezizomycotina</taxon>
        <taxon>Dothideomycetes</taxon>
        <taxon>Pleosporomycetidae</taxon>
        <taxon>Mytilinidiales</taxon>
        <taxon>Argynnaceae</taxon>
        <taxon>Lepidopterella</taxon>
    </lineage>
</organism>
<dbReference type="InterPro" id="IPR036412">
    <property type="entry name" value="HAD-like_sf"/>
</dbReference>
<name>A0A8E2EM91_9PEZI</name>
<sequence length="285" mass="31383">MTLVPSSTPLTNFTLLTFDIYGTLIDQETGLSTALLRSSHLSTLAPTHPYKTSRSTLLRAFAAHERAIQSAHPTMLYRDILASTYKRIVQDLVAHNEPQVDEEGLEEAAQDFGRSVASWPAFPDTVDALKRLGKRYKLAPLSNIDRESLAGTLANGLDGAGFAATYTAQDIGSYKPDLRNFEYLFKHAGDDFPGLFGFEDEGEGEGEEVRREKVKGRILHVAQSLWHDHVPAAQLGLESVWVDRGGVLGSKLEGEVVEKARFGWKVGSLKELADIVEEAWAKEGK</sequence>
<dbReference type="InterPro" id="IPR023214">
    <property type="entry name" value="HAD_sf"/>
</dbReference>
<dbReference type="EMBL" id="KV744805">
    <property type="protein sequence ID" value="OCK86396.1"/>
    <property type="molecule type" value="Genomic_DNA"/>
</dbReference>
<dbReference type="Gene3D" id="1.10.150.750">
    <property type="match status" value="1"/>
</dbReference>
<gene>
    <name evidence="2" type="ORF">K432DRAFT_376713</name>
</gene>
<dbReference type="OrthoDB" id="444127at2759"/>
<dbReference type="PANTHER" id="PTHR43316:SF9">
    <property type="entry name" value="ACID DEHALOGENASE, PUTATIVE (AFU_ORTHOLOGUE AFUA_6G14460)-RELATED"/>
    <property type="match status" value="1"/>
</dbReference>
<reference evidence="2 3" key="1">
    <citation type="journal article" date="2016" name="Nat. Commun.">
        <title>Ectomycorrhizal ecology is imprinted in the genome of the dominant symbiotic fungus Cenococcum geophilum.</title>
        <authorList>
            <consortium name="DOE Joint Genome Institute"/>
            <person name="Peter M."/>
            <person name="Kohler A."/>
            <person name="Ohm R.A."/>
            <person name="Kuo A."/>
            <person name="Krutzmann J."/>
            <person name="Morin E."/>
            <person name="Arend M."/>
            <person name="Barry K.W."/>
            <person name="Binder M."/>
            <person name="Choi C."/>
            <person name="Clum A."/>
            <person name="Copeland A."/>
            <person name="Grisel N."/>
            <person name="Haridas S."/>
            <person name="Kipfer T."/>
            <person name="LaButti K."/>
            <person name="Lindquist E."/>
            <person name="Lipzen A."/>
            <person name="Maire R."/>
            <person name="Meier B."/>
            <person name="Mihaltcheva S."/>
            <person name="Molinier V."/>
            <person name="Murat C."/>
            <person name="Poggeler S."/>
            <person name="Quandt C.A."/>
            <person name="Sperisen C."/>
            <person name="Tritt A."/>
            <person name="Tisserant E."/>
            <person name="Crous P.W."/>
            <person name="Henrissat B."/>
            <person name="Nehls U."/>
            <person name="Egli S."/>
            <person name="Spatafora J.W."/>
            <person name="Grigoriev I.V."/>
            <person name="Martin F.M."/>
        </authorList>
    </citation>
    <scope>NUCLEOTIDE SEQUENCE [LARGE SCALE GENOMIC DNA]</scope>
    <source>
        <strain evidence="2 3">CBS 459.81</strain>
    </source>
</reference>
<keyword evidence="3" id="KW-1185">Reference proteome</keyword>
<protein>
    <submittedName>
        <fullName evidence="2">HAD-like protein</fullName>
    </submittedName>
</protein>
<proteinExistence type="predicted"/>